<name>A0A1T4N654_9ACTN</name>
<proteinExistence type="predicted"/>
<dbReference type="RefSeq" id="WP_078760694.1">
    <property type="nucleotide sequence ID" value="NZ_FUWS01000003.1"/>
</dbReference>
<feature type="binding site" evidence="3">
    <location>
        <begin position="994"/>
        <end position="1001"/>
    </location>
    <ligand>
        <name>ATP</name>
        <dbReference type="ChEBI" id="CHEBI:30616"/>
    </ligand>
</feature>
<evidence type="ECO:0000313" key="8">
    <source>
        <dbReference type="EMBL" id="SJZ74641.1"/>
    </source>
</evidence>
<dbReference type="Pfam" id="PF01580">
    <property type="entry name" value="FtsK_SpoIIIE"/>
    <property type="match status" value="2"/>
</dbReference>
<evidence type="ECO:0000256" key="4">
    <source>
        <dbReference type="SAM" id="Coils"/>
    </source>
</evidence>
<protein>
    <submittedName>
        <fullName evidence="8">DNA segregation ATPase FtsK/SpoIIIE, S-DNA-T family</fullName>
    </submittedName>
</protein>
<accession>A0A1T4N654</accession>
<feature type="domain" description="FtsK" evidence="7">
    <location>
        <begin position="636"/>
        <end position="828"/>
    </location>
</feature>
<dbReference type="EMBL" id="FUWS01000003">
    <property type="protein sequence ID" value="SJZ74641.1"/>
    <property type="molecule type" value="Genomic_DNA"/>
</dbReference>
<keyword evidence="2 3" id="KW-0067">ATP-binding</keyword>
<reference evidence="8 9" key="1">
    <citation type="submission" date="2017-02" db="EMBL/GenBank/DDBJ databases">
        <authorList>
            <person name="Peterson S.W."/>
        </authorList>
    </citation>
    <scope>NUCLEOTIDE SEQUENCE [LARGE SCALE GENOMIC DNA]</scope>
    <source>
        <strain evidence="8 9">DSM 45154</strain>
    </source>
</reference>
<dbReference type="GO" id="GO:0003677">
    <property type="term" value="F:DNA binding"/>
    <property type="evidence" value="ECO:0007669"/>
    <property type="project" value="InterPro"/>
</dbReference>
<evidence type="ECO:0000256" key="5">
    <source>
        <dbReference type="SAM" id="MobiDB-lite"/>
    </source>
</evidence>
<dbReference type="Proteomes" id="UP000190637">
    <property type="component" value="Unassembled WGS sequence"/>
</dbReference>
<dbReference type="SMART" id="SM00382">
    <property type="entry name" value="AAA"/>
    <property type="match status" value="3"/>
</dbReference>
<dbReference type="Gene3D" id="3.40.50.300">
    <property type="entry name" value="P-loop containing nucleotide triphosphate hydrolases"/>
    <property type="match status" value="4"/>
</dbReference>
<feature type="binding site" evidence="3">
    <location>
        <begin position="654"/>
        <end position="661"/>
    </location>
    <ligand>
        <name>ATP</name>
        <dbReference type="ChEBI" id="CHEBI:30616"/>
    </ligand>
</feature>
<evidence type="ECO:0000256" key="3">
    <source>
        <dbReference type="PROSITE-ProRule" id="PRU00289"/>
    </source>
</evidence>
<keyword evidence="6" id="KW-0812">Transmembrane</keyword>
<evidence type="ECO:0000256" key="2">
    <source>
        <dbReference type="ARBA" id="ARBA00022840"/>
    </source>
</evidence>
<evidence type="ECO:0000313" key="9">
    <source>
        <dbReference type="Proteomes" id="UP000190637"/>
    </source>
</evidence>
<dbReference type="InterPro" id="IPR003593">
    <property type="entry name" value="AAA+_ATPase"/>
</dbReference>
<feature type="transmembrane region" description="Helical" evidence="6">
    <location>
        <begin position="238"/>
        <end position="259"/>
    </location>
</feature>
<gene>
    <name evidence="8" type="ORF">SAMN02745673_01291</name>
</gene>
<dbReference type="PANTHER" id="PTHR22683:SF1">
    <property type="entry name" value="TYPE VII SECRETION SYSTEM PROTEIN ESSC"/>
    <property type="match status" value="1"/>
</dbReference>
<keyword evidence="9" id="KW-1185">Reference proteome</keyword>
<dbReference type="OrthoDB" id="9807790at2"/>
<feature type="coiled-coil region" evidence="4">
    <location>
        <begin position="287"/>
        <end position="314"/>
    </location>
</feature>
<keyword evidence="6" id="KW-1133">Transmembrane helix</keyword>
<dbReference type="InterPro" id="IPR002543">
    <property type="entry name" value="FtsK_dom"/>
</dbReference>
<dbReference type="GO" id="GO:0005524">
    <property type="term" value="F:ATP binding"/>
    <property type="evidence" value="ECO:0007669"/>
    <property type="project" value="UniProtKB-UniRule"/>
</dbReference>
<dbReference type="PROSITE" id="PS50901">
    <property type="entry name" value="FTSK"/>
    <property type="match status" value="2"/>
</dbReference>
<dbReference type="CDD" id="cd01127">
    <property type="entry name" value="TrwB_TraG_TraD_VirD4"/>
    <property type="match status" value="1"/>
</dbReference>
<dbReference type="SUPFAM" id="SSF52540">
    <property type="entry name" value="P-loop containing nucleoside triphosphate hydrolases"/>
    <property type="match status" value="2"/>
</dbReference>
<keyword evidence="1 3" id="KW-0547">Nucleotide-binding</keyword>
<evidence type="ECO:0000259" key="7">
    <source>
        <dbReference type="PROSITE" id="PS50901"/>
    </source>
</evidence>
<dbReference type="InterPro" id="IPR027417">
    <property type="entry name" value="P-loop_NTPase"/>
</dbReference>
<sequence length="1462" mass="156620">MRLILTATAPVGAAGGGTPSPGPQVDLLVEAEASSSVNQLASSIAPVLGLPPHQDNWAPRLYVGQRQIAGHKSLTEAGLYDGAVVSVGLPGPSAEEPAAVAEVRVVSGPSCGLVHRLDPGDYTIGDALAARVPVDSAGMSVRVRVHADGTVTVLSVDGDAVTLETDPIEPGTAWLPGRQLVMGDSLLEAHPTQRADASVLASSDGTGLDYNRPPRLHPAPTRTNFRLPTPPEPPDRPLVQLAVMVLLPLLMAVGSALVLQRPHYLLIGLLAPVSVIVMQMLQRRTSKMRYEKDVKEYEEKVERITADATEALHAEQRARRDACPDPAAALLLATGPRARLWERRRTDEDFTLLRVGTGEIPSKVVLTDPTKDDHRKEVTWRLRDVPVTVSLRDNGVVGVAGRGERVDALNRWLVGQLAVLHSPTELELYILSLGRDEPQWAWTRWLPHLRGRTTGGPLSRIGVDAETCARRIAELLAIVDARSGPAAAGADPGSEIVVVLDGARRMRSLPGVVQLLREGPAAGVYVLCLDTEERLLPEECQAVVSVSSEGLRLSRTKYDSVEQVRVDAPPASWAERVGRALAPIRDSGTSEEDGTLPRSARLLDVMGLEPPDAEVIAAHWAAGGRSTVATLGVGVDGPFSVDIRRDGPHALIAGTTGSGKSELLQTLVASLAAVNRPEAMSFVLVDYKGGSAFKDCVKLPHTVGMVTDLDTHLVGRALTSLGAELRRREHILAKAGAKDIEDYIELLDRDPQLPAMPRLLLVIDEFASMARELPDFIKGLVNIAQRGRSLGIHLVLATQRPGGVVTNDIRANTNLRIALRMTDPAESRDVIDAVEAAQIGIDTPGRAYARLGHASLLPFQSGRVGGRRVVMSTTASAPEPRPLRWNDFAAPAPMRRRAESTESGDVEVTDLTVLVSAIQEAGERVQVQRQPSPWLPALPTALTLGEMLRGSPISAPRPGAVQAVPIGLIDQPEVQAQRAYTIDLSSTGHLHVIGSGRTGRSQALRTIAGALALGHDVTDLHMYGIDCGNGALLPLTELPHCGAVVARTQEDRVIRLMGLLGQELERRQRLLAAHGCADINELRATLPEQERPAHIVVFLDRVEAFEQVFQEYNHGALIEDLVTLLRDGAAVGVHLFLAGDRTLARTRYATTTEERLILRFNDRNDYSQVGLTSRKLPENIPDGRAFRSSDAAEVQLAMLARDPAGAAQAAELSRIGAFVKRRISDSPAQRPFRVDVLPDQLTYEQADAYRSDARGPLWALVGVGGNELTAYGADLARTPTFLIGGPPRSGRSSLLLNMARSLIAGGSQLMLVTPRSSPLLELKGHPGVPAVLDSANPLLSDFRESIGRLTADTGVIVIDDAELLLNSDLGKEFSRIARGLVGEGWGVIAAGTTEALQGGFSGWHVHLKRNRMGALLSPQSSSDGEILGLRLPKGVASSRITLGTAYLHLADGQLVQVKVPIP</sequence>
<feature type="transmembrane region" description="Helical" evidence="6">
    <location>
        <begin position="264"/>
        <end position="281"/>
    </location>
</feature>
<dbReference type="STRING" id="1122192.SAMN02745673_01291"/>
<evidence type="ECO:0000256" key="1">
    <source>
        <dbReference type="ARBA" id="ARBA00022741"/>
    </source>
</evidence>
<evidence type="ECO:0000256" key="6">
    <source>
        <dbReference type="SAM" id="Phobius"/>
    </source>
</evidence>
<keyword evidence="4" id="KW-0175">Coiled coil</keyword>
<keyword evidence="6" id="KW-0472">Membrane</keyword>
<organism evidence="8 9">
    <name type="scientific">Marinactinospora thermotolerans DSM 45154</name>
    <dbReference type="NCBI Taxonomy" id="1122192"/>
    <lineage>
        <taxon>Bacteria</taxon>
        <taxon>Bacillati</taxon>
        <taxon>Actinomycetota</taxon>
        <taxon>Actinomycetes</taxon>
        <taxon>Streptosporangiales</taxon>
        <taxon>Nocardiopsidaceae</taxon>
        <taxon>Marinactinospora</taxon>
    </lineage>
</organism>
<feature type="region of interest" description="Disordered" evidence="5">
    <location>
        <begin position="199"/>
        <end position="233"/>
    </location>
</feature>
<dbReference type="PANTHER" id="PTHR22683">
    <property type="entry name" value="SPORULATION PROTEIN RELATED"/>
    <property type="match status" value="1"/>
</dbReference>
<feature type="domain" description="FtsK" evidence="7">
    <location>
        <begin position="977"/>
        <end position="1171"/>
    </location>
</feature>
<dbReference type="InterPro" id="IPR050206">
    <property type="entry name" value="FtsK/SpoIIIE/SftA"/>
</dbReference>